<dbReference type="RefSeq" id="WP_034490044.1">
    <property type="nucleotide sequence ID" value="NZ_JASOXK010000001.1"/>
</dbReference>
<gene>
    <name evidence="9" type="ORF">CYJ19_01445</name>
</gene>
<dbReference type="InterPro" id="IPR014731">
    <property type="entry name" value="ETF_asu_C"/>
</dbReference>
<dbReference type="GO" id="GO:0009055">
    <property type="term" value="F:electron transfer activity"/>
    <property type="evidence" value="ECO:0007669"/>
    <property type="project" value="InterPro"/>
</dbReference>
<keyword evidence="6" id="KW-0274">FAD</keyword>
<feature type="domain" description="Electron transfer flavoprotein alpha/beta-subunit N-terminal" evidence="8">
    <location>
        <begin position="12"/>
        <end position="129"/>
    </location>
</feature>
<comment type="function">
    <text evidence="5">The electron transfer flavoprotein serves as a specific electron acceptor for other dehydrogenases. It transfers the electrons to the main respiratory chain via ETF-ubiquinone oxidoreductase (ETF dehydrogenase).</text>
</comment>
<keyword evidence="4" id="KW-0285">Flavoprotein</keyword>
<dbReference type="Pfam" id="PF01012">
    <property type="entry name" value="ETF"/>
    <property type="match status" value="1"/>
</dbReference>
<dbReference type="FunFam" id="3.40.50.1220:FF:000004">
    <property type="entry name" value="Electron transfer flavoprotein"/>
    <property type="match status" value="1"/>
</dbReference>
<dbReference type="Proteomes" id="UP000235122">
    <property type="component" value="Unassembled WGS sequence"/>
</dbReference>
<keyword evidence="10" id="KW-1185">Reference proteome</keyword>
<feature type="domain" description="Electron transfer flavoprotein alpha subunit C-terminal" evidence="7">
    <location>
        <begin position="170"/>
        <end position="250"/>
    </location>
</feature>
<comment type="caution">
    <text evidence="9">The sequence shown here is derived from an EMBL/GenBank/DDBJ whole genome shotgun (WGS) entry which is preliminary data.</text>
</comment>
<dbReference type="InterPro" id="IPR029035">
    <property type="entry name" value="DHS-like_NAD/FAD-binding_dom"/>
</dbReference>
<evidence type="ECO:0000256" key="2">
    <source>
        <dbReference type="ARBA" id="ARBA00011355"/>
    </source>
</evidence>
<comment type="subunit">
    <text evidence="2">Heterodimer of an alpha and a beta subunit.</text>
</comment>
<dbReference type="SUPFAM" id="SSF52467">
    <property type="entry name" value="DHS-like NAD/FAD-binding domain"/>
    <property type="match status" value="1"/>
</dbReference>
<feature type="binding site" evidence="6">
    <location>
        <position position="181"/>
    </location>
    <ligand>
        <name>FAD</name>
        <dbReference type="ChEBI" id="CHEBI:57692"/>
    </ligand>
</feature>
<evidence type="ECO:0000259" key="8">
    <source>
        <dbReference type="Pfam" id="PF01012"/>
    </source>
</evidence>
<organism evidence="9 10">
    <name type="scientific">Winkia neuii</name>
    <dbReference type="NCBI Taxonomy" id="33007"/>
    <lineage>
        <taxon>Bacteria</taxon>
        <taxon>Bacillati</taxon>
        <taxon>Actinomycetota</taxon>
        <taxon>Actinomycetes</taxon>
        <taxon>Actinomycetales</taxon>
        <taxon>Actinomycetaceae</taxon>
        <taxon>Winkia</taxon>
    </lineage>
</organism>
<evidence type="ECO:0000313" key="9">
    <source>
        <dbReference type="EMBL" id="PKY73281.1"/>
    </source>
</evidence>
<sequence>MTNALVIATNPQVSALLEAAGKVGDVTVLAVGTPAEAFAEAAKVVSFELAEGTPAEAAAPAVAKIVAGLDASIIFTSDASADRVLAGAVAAALDAPIFRGVKEVSAESVEVARFGGIATETLPTSQKLVLLLDGGKEVSGSGAQAETADGELAPAKVISEDTSAGTQVNLPAASKIVACGRGFKNEEDLQLARSLADTIGAEVACSRPLAEGADWFDRDLYVGVSGAKVAPDFYFALGISGQLQHTAGMQDSKTVVAINSDENAPIFKLADYGIVGDLYEVLPALTEALSK</sequence>
<dbReference type="GO" id="GO:0050660">
    <property type="term" value="F:flavin adenine dinucleotide binding"/>
    <property type="evidence" value="ECO:0007669"/>
    <property type="project" value="InterPro"/>
</dbReference>
<name>A0A2I1IQ86_9ACTO</name>
<dbReference type="GO" id="GO:0033539">
    <property type="term" value="P:fatty acid beta-oxidation using acyl-CoA dehydrogenase"/>
    <property type="evidence" value="ECO:0007669"/>
    <property type="project" value="TreeGrafter"/>
</dbReference>
<evidence type="ECO:0000256" key="3">
    <source>
        <dbReference type="ARBA" id="ARBA00022448"/>
    </source>
</evidence>
<dbReference type="EMBL" id="PKKO01000001">
    <property type="protein sequence ID" value="PKY73281.1"/>
    <property type="molecule type" value="Genomic_DNA"/>
</dbReference>
<reference evidence="9 10" key="1">
    <citation type="submission" date="2017-12" db="EMBL/GenBank/DDBJ databases">
        <title>Phylogenetic diversity of female urinary microbiome.</title>
        <authorList>
            <person name="Thomas-White K."/>
            <person name="Wolfe A.J."/>
        </authorList>
    </citation>
    <scope>NUCLEOTIDE SEQUENCE [LARGE SCALE GENOMIC DNA]</scope>
    <source>
        <strain evidence="9 10">UMB0402</strain>
    </source>
</reference>
<evidence type="ECO:0000256" key="1">
    <source>
        <dbReference type="ARBA" id="ARBA00005817"/>
    </source>
</evidence>
<keyword evidence="3" id="KW-0813">Transport</keyword>
<dbReference type="Gene3D" id="3.40.50.620">
    <property type="entry name" value="HUPs"/>
    <property type="match status" value="1"/>
</dbReference>
<protein>
    <submittedName>
        <fullName evidence="9">Electron transfer flavoprotein subunit alpha/FixB family protein</fullName>
    </submittedName>
</protein>
<feature type="binding site" evidence="6">
    <location>
        <begin position="206"/>
        <end position="207"/>
    </location>
    <ligand>
        <name>FAD</name>
        <dbReference type="ChEBI" id="CHEBI:57692"/>
    </ligand>
</feature>
<evidence type="ECO:0000256" key="5">
    <source>
        <dbReference type="ARBA" id="ARBA00025649"/>
    </source>
</evidence>
<dbReference type="InterPro" id="IPR001308">
    <property type="entry name" value="ETF_a/FixB"/>
</dbReference>
<dbReference type="InterPro" id="IPR014730">
    <property type="entry name" value="ETF_a/b_N"/>
</dbReference>
<comment type="cofactor">
    <cofactor evidence="6">
        <name>FAD</name>
        <dbReference type="ChEBI" id="CHEBI:57692"/>
    </cofactor>
    <text evidence="6">Binds 1 FAD per dimer.</text>
</comment>
<evidence type="ECO:0000256" key="4">
    <source>
        <dbReference type="ARBA" id="ARBA00022630"/>
    </source>
</evidence>
<evidence type="ECO:0000256" key="6">
    <source>
        <dbReference type="PIRSR" id="PIRSR000089-1"/>
    </source>
</evidence>
<dbReference type="PANTHER" id="PTHR43153">
    <property type="entry name" value="ELECTRON TRANSFER FLAVOPROTEIN ALPHA"/>
    <property type="match status" value="1"/>
</dbReference>
<proteinExistence type="inferred from homology"/>
<comment type="similarity">
    <text evidence="1">Belongs to the ETF alpha-subunit/FixB family.</text>
</comment>
<evidence type="ECO:0000313" key="10">
    <source>
        <dbReference type="Proteomes" id="UP000235122"/>
    </source>
</evidence>
<feature type="binding site" evidence="6">
    <location>
        <position position="259"/>
    </location>
    <ligand>
        <name>FAD</name>
        <dbReference type="ChEBI" id="CHEBI:57692"/>
    </ligand>
</feature>
<dbReference type="Pfam" id="PF00766">
    <property type="entry name" value="ETF_alpha"/>
    <property type="match status" value="1"/>
</dbReference>
<dbReference type="PANTHER" id="PTHR43153:SF11">
    <property type="entry name" value="ELECTRON TRANSFER FLAVOPROTEIN, SUBUNIT ALPHA (ETFA)"/>
    <property type="match status" value="1"/>
</dbReference>
<dbReference type="InterPro" id="IPR014729">
    <property type="entry name" value="Rossmann-like_a/b/a_fold"/>
</dbReference>
<accession>A0A2I1IQ86</accession>
<dbReference type="GeneID" id="35866242"/>
<dbReference type="SUPFAM" id="SSF52402">
    <property type="entry name" value="Adenine nucleotide alpha hydrolases-like"/>
    <property type="match status" value="1"/>
</dbReference>
<dbReference type="AlphaFoldDB" id="A0A2I1IQ86"/>
<evidence type="ECO:0000259" key="7">
    <source>
        <dbReference type="Pfam" id="PF00766"/>
    </source>
</evidence>
<dbReference type="Gene3D" id="3.40.50.1220">
    <property type="entry name" value="TPP-binding domain"/>
    <property type="match status" value="1"/>
</dbReference>
<dbReference type="STRING" id="33007.HMPREF3198_00930"/>
<dbReference type="PIRSF" id="PIRSF000089">
    <property type="entry name" value="Electra_flavoP_a"/>
    <property type="match status" value="1"/>
</dbReference>
<feature type="binding site" evidence="6">
    <location>
        <begin position="238"/>
        <end position="245"/>
    </location>
    <ligand>
        <name>FAD</name>
        <dbReference type="ChEBI" id="CHEBI:57692"/>
    </ligand>
</feature>